<dbReference type="InterPro" id="IPR016186">
    <property type="entry name" value="C-type_lectin-like/link_sf"/>
</dbReference>
<dbReference type="Pfam" id="PF00092">
    <property type="entry name" value="VWA"/>
    <property type="match status" value="1"/>
</dbReference>
<accession>A0A914PCS6</accession>
<dbReference type="SUPFAM" id="SSF53300">
    <property type="entry name" value="vWA-like"/>
    <property type="match status" value="1"/>
</dbReference>
<evidence type="ECO:0000256" key="1">
    <source>
        <dbReference type="SAM" id="SignalP"/>
    </source>
</evidence>
<feature type="chain" id="PRO_5037732079" evidence="1">
    <location>
        <begin position="17"/>
        <end position="747"/>
    </location>
</feature>
<name>A0A914PCS6_9BILA</name>
<dbReference type="SUPFAM" id="SSF56436">
    <property type="entry name" value="C-type lectin-like"/>
    <property type="match status" value="1"/>
</dbReference>
<dbReference type="Gene3D" id="3.10.100.10">
    <property type="entry name" value="Mannose-Binding Protein A, subunit A"/>
    <property type="match status" value="1"/>
</dbReference>
<dbReference type="WBParaSite" id="PDA_v2.g15397.t1">
    <property type="protein sequence ID" value="PDA_v2.g15397.t1"/>
    <property type="gene ID" value="PDA_v2.g15397"/>
</dbReference>
<evidence type="ECO:0000259" key="2">
    <source>
        <dbReference type="PROSITE" id="PS50234"/>
    </source>
</evidence>
<dbReference type="PANTHER" id="PTHR31024:SF3">
    <property type="entry name" value="C-TYPE LECTIN-RELATED"/>
    <property type="match status" value="1"/>
</dbReference>
<dbReference type="CDD" id="cd00037">
    <property type="entry name" value="CLECT"/>
    <property type="match status" value="1"/>
</dbReference>
<feature type="domain" description="VWFA" evidence="2">
    <location>
        <begin position="47"/>
        <end position="243"/>
    </location>
</feature>
<keyword evidence="3" id="KW-1185">Reference proteome</keyword>
<protein>
    <submittedName>
        <fullName evidence="4">VWFA domain-containing protein</fullName>
    </submittedName>
</protein>
<dbReference type="InterPro" id="IPR036465">
    <property type="entry name" value="vWFA_dom_sf"/>
</dbReference>
<feature type="signal peptide" evidence="1">
    <location>
        <begin position="1"/>
        <end position="16"/>
    </location>
</feature>
<dbReference type="SMART" id="SM00327">
    <property type="entry name" value="VWA"/>
    <property type="match status" value="1"/>
</dbReference>
<dbReference type="Gene3D" id="3.40.50.410">
    <property type="entry name" value="von Willebrand factor, type A domain"/>
    <property type="match status" value="1"/>
</dbReference>
<dbReference type="InterPro" id="IPR016187">
    <property type="entry name" value="CTDL_fold"/>
</dbReference>
<dbReference type="CDD" id="cd01450">
    <property type="entry name" value="vWFA_subfamily_ECM"/>
    <property type="match status" value="1"/>
</dbReference>
<dbReference type="AlphaFoldDB" id="A0A914PCS6"/>
<evidence type="ECO:0000313" key="3">
    <source>
        <dbReference type="Proteomes" id="UP000887578"/>
    </source>
</evidence>
<keyword evidence="1" id="KW-0732">Signal</keyword>
<evidence type="ECO:0000313" key="4">
    <source>
        <dbReference type="WBParaSite" id="PDA_v2.g15397.t1"/>
    </source>
</evidence>
<organism evidence="3 4">
    <name type="scientific">Panagrolaimus davidi</name>
    <dbReference type="NCBI Taxonomy" id="227884"/>
    <lineage>
        <taxon>Eukaryota</taxon>
        <taxon>Metazoa</taxon>
        <taxon>Ecdysozoa</taxon>
        <taxon>Nematoda</taxon>
        <taxon>Chromadorea</taxon>
        <taxon>Rhabditida</taxon>
        <taxon>Tylenchina</taxon>
        <taxon>Panagrolaimomorpha</taxon>
        <taxon>Panagrolaimoidea</taxon>
        <taxon>Panagrolaimidae</taxon>
        <taxon>Panagrolaimus</taxon>
    </lineage>
</organism>
<dbReference type="Proteomes" id="UP000887578">
    <property type="component" value="Unplaced"/>
</dbReference>
<dbReference type="InterPro" id="IPR002035">
    <property type="entry name" value="VWF_A"/>
</dbReference>
<proteinExistence type="predicted"/>
<dbReference type="PROSITE" id="PS50234">
    <property type="entry name" value="VWFA"/>
    <property type="match status" value="1"/>
</dbReference>
<sequence>MLVFFLFVLYIQNALSAPPPSGQPPTDPRLTEIGTPCSNDTTKAWLDIIFVIDSSQFMTAQKMKSLSKGLSSVFTKFTISQNGNHTTRVGIITFASDVIIHSNLTAFLTNTQLLQALNNLPSYVNSNDAEARIITALRTAYDLVPKEKNNHIPLIVLIGANYDHNNIDGLENVAKSIKESGIEIMTISFASAESPLTKIFQKISSYSYISTQKGLYESVLYAFTQINCVCPLQSIQFNVYNQIWLNYTKYADCFYGYLGETLPEISNLLCDPGILVSINSNIKQNFIIDQIVPYVLRGHQNFTIGLHKSPTDGIWKWWGYNGTEYPASLQSLNPKPDDKFGYLMNYKRFNWEIETTDGNEPMSYVCQVQACDAESYLSILESFCELVALCVFSNGMTRKSAPRYAVTEPTPKRMIPGDIKWPGGPSVQQKHFSLPYFIIDYIAKNPTSTEVYNNLIQSCKHFYEKNPILVVKNMEENSISSTNGSENDEDEYYVDMDIQKIKSKIWLTDVLNVVGDDLPNFTFTSVLCSKLYRCNLSELTLCDMNVLFDDFKFLALTAKGVELDNVKMTYYDGKPVLLEKILEAIPNVEDFYYDFPGNLSVTSASTIKNIAKVPNLSNLTTFSLGSIPEVFDVEELSAFMKDHKYLKFSLGFNGNISREYMDQLETLIDTIILSDIFYRIIIRNIDPDDDEDMEALFEIGSDIDLIDIDHFDDVDEMEDIFDFNDAVELDAADIDQMDDIDEDDGDL</sequence>
<dbReference type="PANTHER" id="PTHR31024">
    <property type="entry name" value="C-TYPE LECTIN"/>
    <property type="match status" value="1"/>
</dbReference>
<reference evidence="4" key="1">
    <citation type="submission" date="2022-11" db="UniProtKB">
        <authorList>
            <consortium name="WormBaseParasite"/>
        </authorList>
    </citation>
    <scope>IDENTIFICATION</scope>
</reference>